<dbReference type="InterPro" id="IPR016193">
    <property type="entry name" value="Cytidine_deaminase-like"/>
</dbReference>
<dbReference type="EMBL" id="MU251247">
    <property type="protein sequence ID" value="KAG9256885.1"/>
    <property type="molecule type" value="Genomic_DNA"/>
</dbReference>
<dbReference type="GO" id="GO:0003824">
    <property type="term" value="F:catalytic activity"/>
    <property type="evidence" value="ECO:0007669"/>
    <property type="project" value="InterPro"/>
</dbReference>
<evidence type="ECO:0000313" key="2">
    <source>
        <dbReference type="EMBL" id="KAG9256885.1"/>
    </source>
</evidence>
<dbReference type="SUPFAM" id="SSF53927">
    <property type="entry name" value="Cytidine deaminase-like"/>
    <property type="match status" value="1"/>
</dbReference>
<dbReference type="RefSeq" id="XP_046120809.1">
    <property type="nucleotide sequence ID" value="XM_046260190.1"/>
</dbReference>
<proteinExistence type="predicted"/>
<dbReference type="Pfam" id="PF00383">
    <property type="entry name" value="dCMP_cyt_deam_1"/>
    <property type="match status" value="1"/>
</dbReference>
<feature type="domain" description="CMP/dCMP-type deaminase" evidence="1">
    <location>
        <begin position="8"/>
        <end position="128"/>
    </location>
</feature>
<dbReference type="GeneID" id="70291093"/>
<dbReference type="AlphaFoldDB" id="A0A9P7ZRI2"/>
<evidence type="ECO:0000313" key="3">
    <source>
        <dbReference type="Proteomes" id="UP000887229"/>
    </source>
</evidence>
<dbReference type="Gene3D" id="3.40.140.10">
    <property type="entry name" value="Cytidine Deaminase, domain 2"/>
    <property type="match status" value="1"/>
</dbReference>
<dbReference type="OrthoDB" id="408702at2759"/>
<name>A0A9P7ZRI2_9HYPO</name>
<comment type="caution">
    <text evidence="2">The sequence shown here is derived from an EMBL/GenBank/DDBJ whole genome shotgun (WGS) entry which is preliminary data.</text>
</comment>
<keyword evidence="3" id="KW-1185">Reference proteome</keyword>
<reference evidence="2" key="1">
    <citation type="journal article" date="2021" name="IMA Fungus">
        <title>Genomic characterization of three marine fungi, including Emericellopsis atlantica sp. nov. with signatures of a generalist lifestyle and marine biomass degradation.</title>
        <authorList>
            <person name="Hagestad O.C."/>
            <person name="Hou L."/>
            <person name="Andersen J.H."/>
            <person name="Hansen E.H."/>
            <person name="Altermark B."/>
            <person name="Li C."/>
            <person name="Kuhnert E."/>
            <person name="Cox R.J."/>
            <person name="Crous P.W."/>
            <person name="Spatafora J.W."/>
            <person name="Lail K."/>
            <person name="Amirebrahimi M."/>
            <person name="Lipzen A."/>
            <person name="Pangilinan J."/>
            <person name="Andreopoulos W."/>
            <person name="Hayes R.D."/>
            <person name="Ng V."/>
            <person name="Grigoriev I.V."/>
            <person name="Jackson S.A."/>
            <person name="Sutton T.D.S."/>
            <person name="Dobson A.D.W."/>
            <person name="Rama T."/>
        </authorList>
    </citation>
    <scope>NUCLEOTIDE SEQUENCE</scope>
    <source>
        <strain evidence="2">TS7</strain>
    </source>
</reference>
<dbReference type="GO" id="GO:0006139">
    <property type="term" value="P:nucleobase-containing compound metabolic process"/>
    <property type="evidence" value="ECO:0007669"/>
    <property type="project" value="UniProtKB-ARBA"/>
</dbReference>
<dbReference type="Proteomes" id="UP000887229">
    <property type="component" value="Unassembled WGS sequence"/>
</dbReference>
<dbReference type="CDD" id="cd01285">
    <property type="entry name" value="nucleoside_deaminase"/>
    <property type="match status" value="1"/>
</dbReference>
<protein>
    <submittedName>
        <fullName evidence="2">Cytidine deaminase-like protein</fullName>
    </submittedName>
</protein>
<dbReference type="PROSITE" id="PS51747">
    <property type="entry name" value="CYT_DCMP_DEAMINASES_2"/>
    <property type="match status" value="1"/>
</dbReference>
<organism evidence="2 3">
    <name type="scientific">Emericellopsis atlantica</name>
    <dbReference type="NCBI Taxonomy" id="2614577"/>
    <lineage>
        <taxon>Eukaryota</taxon>
        <taxon>Fungi</taxon>
        <taxon>Dikarya</taxon>
        <taxon>Ascomycota</taxon>
        <taxon>Pezizomycotina</taxon>
        <taxon>Sordariomycetes</taxon>
        <taxon>Hypocreomycetidae</taxon>
        <taxon>Hypocreales</taxon>
        <taxon>Bionectriaceae</taxon>
        <taxon>Emericellopsis</taxon>
    </lineage>
</organism>
<sequence>MASSLHQEALQTCLALAREASEAGDSPFGSCLVNAQGVIIKTDRNRTRTGLDGTGAHPDSTLHPEFTLAQWAMLNLTAEERASTTCYTSGEHCPMCSAAHAWCGLGDIVFIASAKQYDHWMRLAGFPLGPVKPLGIGEITTRIKWHGPVDSLVGEIKAIHEARWAKQRAP</sequence>
<accession>A0A9P7ZRI2</accession>
<dbReference type="InterPro" id="IPR002125">
    <property type="entry name" value="CMP_dCMP_dom"/>
</dbReference>
<evidence type="ECO:0000259" key="1">
    <source>
        <dbReference type="PROSITE" id="PS51747"/>
    </source>
</evidence>
<gene>
    <name evidence="2" type="ORF">F5Z01DRAFT_491691</name>
</gene>